<gene>
    <name evidence="1" type="ORF">YH66_06220</name>
</gene>
<dbReference type="RefSeq" id="WP_003861238.1">
    <property type="nucleotide sequence ID" value="NZ_CP011309.1"/>
</dbReference>
<sequence length="76" mass="8905">MVEESKKQRFRRLAKSRGDRLLKEINLLGNLANKKNYEYDQPDVDALFSAIEAELWETKSKFDPGVKSERRVEFDG</sequence>
<accession>A0A0F6SR17</accession>
<dbReference type="Proteomes" id="UP000034037">
    <property type="component" value="Chromosome"/>
</dbReference>
<proteinExistence type="predicted"/>
<organism evidence="1 2">
    <name type="scientific">[Brevibacterium] flavum</name>
    <dbReference type="NCBI Taxonomy" id="92706"/>
    <lineage>
        <taxon>Bacteria</taxon>
        <taxon>Bacillati</taxon>
        <taxon>Actinomycetota</taxon>
        <taxon>Actinomycetes</taxon>
        <taxon>Mycobacteriales</taxon>
        <taxon>Corynebacteriaceae</taxon>
        <taxon>Corynebacterium</taxon>
    </lineage>
</organism>
<protein>
    <submittedName>
        <fullName evidence="1">Uncharacterized protein</fullName>
    </submittedName>
</protein>
<keyword evidence="2" id="KW-1185">Reference proteome</keyword>
<dbReference type="PATRIC" id="fig|92706.3.peg.1292"/>
<evidence type="ECO:0000313" key="1">
    <source>
        <dbReference type="EMBL" id="AKF27179.1"/>
    </source>
</evidence>
<dbReference type="HOGENOM" id="CLU_183798_0_1_11"/>
<name>A0A0F6SR17_9CORY</name>
<reference evidence="1 2" key="1">
    <citation type="submission" date="2015-04" db="EMBL/GenBank/DDBJ databases">
        <title>Complete Genome Sequence of Brevibacterium flavum ATCC 15168.</title>
        <authorList>
            <person name="Ahn J."/>
            <person name="Park G."/>
            <person name="Jeon W."/>
            <person name="Jang Y."/>
            <person name="Jang M."/>
            <person name="Lee H."/>
            <person name="Lee H."/>
        </authorList>
    </citation>
    <scope>NUCLEOTIDE SEQUENCE [LARGE SCALE GENOMIC DNA]</scope>
    <source>
        <strain evidence="1 2">ATCC 15168</strain>
    </source>
</reference>
<evidence type="ECO:0000313" key="2">
    <source>
        <dbReference type="Proteomes" id="UP000034037"/>
    </source>
</evidence>
<dbReference type="EMBL" id="CP011309">
    <property type="protein sequence ID" value="AKF27179.1"/>
    <property type="molecule type" value="Genomic_DNA"/>
</dbReference>
<dbReference type="AlphaFoldDB" id="A0A0F6SR17"/>